<evidence type="ECO:0000256" key="2">
    <source>
        <dbReference type="ARBA" id="ARBA00023125"/>
    </source>
</evidence>
<evidence type="ECO:0000256" key="5">
    <source>
        <dbReference type="SAM" id="MobiDB-lite"/>
    </source>
</evidence>
<evidence type="ECO:0000256" key="1">
    <source>
        <dbReference type="ARBA" id="ARBA00022618"/>
    </source>
</evidence>
<feature type="domain" description="WhiA LAGLIDADG-like" evidence="8">
    <location>
        <begin position="132"/>
        <end position="223"/>
    </location>
</feature>
<dbReference type="Pfam" id="PF10298">
    <property type="entry name" value="WhiA_N"/>
    <property type="match status" value="1"/>
</dbReference>
<dbReference type="AlphaFoldDB" id="G5IEL5"/>
<feature type="domain" description="Sporulation regulator WhiA C-terminal" evidence="6">
    <location>
        <begin position="226"/>
        <end position="308"/>
    </location>
</feature>
<keyword evidence="2 4" id="KW-0238">DNA-binding</keyword>
<proteinExistence type="inferred from homology"/>
<dbReference type="Proteomes" id="UP000005384">
    <property type="component" value="Unassembled WGS sequence"/>
</dbReference>
<comment type="caution">
    <text evidence="9">The sequence shown here is derived from an EMBL/GenBank/DDBJ whole genome shotgun (WGS) entry which is preliminary data.</text>
</comment>
<sequence length="335" mass="37963">MSFSSKVKEELSRQLSPARHCQIAEIAAIISLCGKILINEEDEYCIKIHTENVAVARKYFTLLKKTFNINSDVSIRRNAYLKKTRTYSVIIQEDGQARNVLKACKLLDECGEIGENLSVVKNLVIQNPCCRRAFIRGAFLAAGSISAPEKFYHFEIVCTTQAKAEQLKNIIATFDMDAKIVMRKKYYVVYIKEGDQIVDILNVMEAPVALMEFENIRIVKDMRNSVNRQVNCETANINKTVSAAVKQIEDITYIRDTIGFDGLPENLLEAAKARLEKPEATLKELGELFDPPVGKSGVNHRLRKLSILAEEHREKCGTSERQETAHRNEEENYGK</sequence>
<dbReference type="NCBIfam" id="TIGR00647">
    <property type="entry name" value="DNA_bind_WhiA"/>
    <property type="match status" value="1"/>
</dbReference>
<dbReference type="InterPro" id="IPR023054">
    <property type="entry name" value="Sporulation_regulator_WhiA_C"/>
</dbReference>
<protein>
    <recommendedName>
        <fullName evidence="4">Probable cell division protein WhiA</fullName>
    </recommendedName>
</protein>
<dbReference type="PANTHER" id="PTHR37307:SF1">
    <property type="entry name" value="CELL DIVISION PROTEIN WHIA-RELATED"/>
    <property type="match status" value="1"/>
</dbReference>
<evidence type="ECO:0000313" key="9">
    <source>
        <dbReference type="EMBL" id="EHI60068.1"/>
    </source>
</evidence>
<name>G5IEL5_9FIRM</name>
<dbReference type="GO" id="GO:0051301">
    <property type="term" value="P:cell division"/>
    <property type="evidence" value="ECO:0007669"/>
    <property type="project" value="UniProtKB-UniRule"/>
</dbReference>
<dbReference type="OrthoDB" id="401278at2"/>
<dbReference type="HAMAP" id="MF_01420">
    <property type="entry name" value="HTH_type_WhiA"/>
    <property type="match status" value="1"/>
</dbReference>
<gene>
    <name evidence="4" type="primary">whiA</name>
    <name evidence="9" type="ORF">HMPREF9473_01942</name>
</gene>
<evidence type="ECO:0000259" key="7">
    <source>
        <dbReference type="Pfam" id="PF10298"/>
    </source>
</evidence>
<dbReference type="HOGENOM" id="CLU_053282_0_0_9"/>
<dbReference type="Pfam" id="PF02650">
    <property type="entry name" value="HTH_WhiA"/>
    <property type="match status" value="1"/>
</dbReference>
<dbReference type="PATRIC" id="fig|742737.3.peg.1969"/>
<evidence type="ECO:0000259" key="6">
    <source>
        <dbReference type="Pfam" id="PF02650"/>
    </source>
</evidence>
<dbReference type="InterPro" id="IPR027434">
    <property type="entry name" value="Homing_endonucl"/>
</dbReference>
<feature type="domain" description="Sporulation transcription regulator WhiA N-terminal" evidence="7">
    <location>
        <begin position="19"/>
        <end position="106"/>
    </location>
</feature>
<evidence type="ECO:0000313" key="10">
    <source>
        <dbReference type="Proteomes" id="UP000005384"/>
    </source>
</evidence>
<dbReference type="EMBL" id="ADLN01000036">
    <property type="protein sequence ID" value="EHI60068.1"/>
    <property type="molecule type" value="Genomic_DNA"/>
</dbReference>
<keyword evidence="1 4" id="KW-0132">Cell division</keyword>
<keyword evidence="10" id="KW-1185">Reference proteome</keyword>
<comment type="function">
    <text evidence="4">Involved in cell division and chromosome segregation.</text>
</comment>
<dbReference type="InterPro" id="IPR018478">
    <property type="entry name" value="Sporu_reg_WhiA_N_dom"/>
</dbReference>
<dbReference type="Pfam" id="PF14527">
    <property type="entry name" value="LAGLIDADG_WhiA"/>
    <property type="match status" value="1"/>
</dbReference>
<evidence type="ECO:0000256" key="4">
    <source>
        <dbReference type="HAMAP-Rule" id="MF_01420"/>
    </source>
</evidence>
<dbReference type="PANTHER" id="PTHR37307">
    <property type="entry name" value="CELL DIVISION PROTEIN WHIA-RELATED"/>
    <property type="match status" value="1"/>
</dbReference>
<dbReference type="Gene3D" id="3.10.28.10">
    <property type="entry name" value="Homing endonucleases"/>
    <property type="match status" value="1"/>
</dbReference>
<evidence type="ECO:0000256" key="3">
    <source>
        <dbReference type="ARBA" id="ARBA00023306"/>
    </source>
</evidence>
<dbReference type="GO" id="GO:0003677">
    <property type="term" value="F:DNA binding"/>
    <property type="evidence" value="ECO:0007669"/>
    <property type="project" value="UniProtKB-UniRule"/>
</dbReference>
<dbReference type="InterPro" id="IPR003802">
    <property type="entry name" value="Sporulation_regulator_WhiA"/>
</dbReference>
<comment type="similarity">
    <text evidence="4">Belongs to the WhiA family.</text>
</comment>
<dbReference type="SUPFAM" id="SSF55608">
    <property type="entry name" value="Homing endonucleases"/>
    <property type="match status" value="1"/>
</dbReference>
<accession>G5IEL5</accession>
<reference evidence="9 10" key="1">
    <citation type="submission" date="2011-08" db="EMBL/GenBank/DDBJ databases">
        <title>The Genome Sequence of Clostridium hathewayi WAL-18680.</title>
        <authorList>
            <consortium name="The Broad Institute Genome Sequencing Platform"/>
            <person name="Earl A."/>
            <person name="Ward D."/>
            <person name="Feldgarden M."/>
            <person name="Gevers D."/>
            <person name="Finegold S.M."/>
            <person name="Summanen P.H."/>
            <person name="Molitoris D.R."/>
            <person name="Song M."/>
            <person name="Daigneault M."/>
            <person name="Allen-Vercoe E."/>
            <person name="Young S.K."/>
            <person name="Zeng Q."/>
            <person name="Gargeya S."/>
            <person name="Fitzgerald M."/>
            <person name="Haas B."/>
            <person name="Abouelleil A."/>
            <person name="Alvarado L."/>
            <person name="Arachchi H.M."/>
            <person name="Berlin A."/>
            <person name="Brown A."/>
            <person name="Chapman S.B."/>
            <person name="Chen Z."/>
            <person name="Dunbar C."/>
            <person name="Freedman E."/>
            <person name="Gearin G."/>
            <person name="Gellesch M."/>
            <person name="Goldberg J."/>
            <person name="Griggs A."/>
            <person name="Gujja S."/>
            <person name="Heiman D."/>
            <person name="Howarth C."/>
            <person name="Larson L."/>
            <person name="Lui A."/>
            <person name="MacDonald P.J.P."/>
            <person name="Montmayeur A."/>
            <person name="Murphy C."/>
            <person name="Neiman D."/>
            <person name="Pearson M."/>
            <person name="Priest M."/>
            <person name="Roberts A."/>
            <person name="Saif S."/>
            <person name="Shea T."/>
            <person name="Shenoy N."/>
            <person name="Sisk P."/>
            <person name="Stolte C."/>
            <person name="Sykes S."/>
            <person name="Wortman J."/>
            <person name="Nusbaum C."/>
            <person name="Birren B."/>
        </authorList>
    </citation>
    <scope>NUCLEOTIDE SEQUENCE [LARGE SCALE GENOMIC DNA]</scope>
    <source>
        <strain evidence="9 10">WAL-18680</strain>
    </source>
</reference>
<evidence type="ECO:0000259" key="8">
    <source>
        <dbReference type="Pfam" id="PF14527"/>
    </source>
</evidence>
<dbReference type="GO" id="GO:0043937">
    <property type="term" value="P:regulation of sporulation"/>
    <property type="evidence" value="ECO:0007669"/>
    <property type="project" value="InterPro"/>
</dbReference>
<keyword evidence="3 4" id="KW-0131">Cell cycle</keyword>
<dbReference type="RefSeq" id="WP_006779922.1">
    <property type="nucleotide sequence ID" value="NZ_CP040506.1"/>
</dbReference>
<feature type="region of interest" description="Disordered" evidence="5">
    <location>
        <begin position="313"/>
        <end position="335"/>
    </location>
</feature>
<organism evidence="9 10">
    <name type="scientific">Hungatella hathewayi WAL-18680</name>
    <dbReference type="NCBI Taxonomy" id="742737"/>
    <lineage>
        <taxon>Bacteria</taxon>
        <taxon>Bacillati</taxon>
        <taxon>Bacillota</taxon>
        <taxon>Clostridia</taxon>
        <taxon>Lachnospirales</taxon>
        <taxon>Lachnospiraceae</taxon>
        <taxon>Hungatella</taxon>
    </lineage>
</organism>
<dbReference type="InterPro" id="IPR039518">
    <property type="entry name" value="WhiA_LAGLIDADG_dom"/>
</dbReference>